<keyword evidence="2" id="KW-1133">Transmembrane helix</keyword>
<feature type="compositionally biased region" description="Basic and acidic residues" evidence="1">
    <location>
        <begin position="337"/>
        <end position="356"/>
    </location>
</feature>
<feature type="transmembrane region" description="Helical" evidence="2">
    <location>
        <begin position="156"/>
        <end position="180"/>
    </location>
</feature>
<comment type="caution">
    <text evidence="3">The sequence shown here is derived from an EMBL/GenBank/DDBJ whole genome shotgun (WGS) entry which is preliminary data.</text>
</comment>
<keyword evidence="2" id="KW-0472">Membrane</keyword>
<protein>
    <recommendedName>
        <fullName evidence="5">DUF1295-domain-containing protein</fullName>
    </recommendedName>
</protein>
<evidence type="ECO:0000256" key="1">
    <source>
        <dbReference type="SAM" id="MobiDB-lite"/>
    </source>
</evidence>
<proteinExistence type="predicted"/>
<dbReference type="Gene3D" id="1.20.120.1630">
    <property type="match status" value="1"/>
</dbReference>
<reference evidence="3" key="1">
    <citation type="journal article" date="2021" name="Nat. Commun.">
        <title>Genetic determinants of endophytism in the Arabidopsis root mycobiome.</title>
        <authorList>
            <person name="Mesny F."/>
            <person name="Miyauchi S."/>
            <person name="Thiergart T."/>
            <person name="Pickel B."/>
            <person name="Atanasova L."/>
            <person name="Karlsson M."/>
            <person name="Huettel B."/>
            <person name="Barry K.W."/>
            <person name="Haridas S."/>
            <person name="Chen C."/>
            <person name="Bauer D."/>
            <person name="Andreopoulos W."/>
            <person name="Pangilinan J."/>
            <person name="LaButti K."/>
            <person name="Riley R."/>
            <person name="Lipzen A."/>
            <person name="Clum A."/>
            <person name="Drula E."/>
            <person name="Henrissat B."/>
            <person name="Kohler A."/>
            <person name="Grigoriev I.V."/>
            <person name="Martin F.M."/>
            <person name="Hacquard S."/>
        </authorList>
    </citation>
    <scope>NUCLEOTIDE SEQUENCE</scope>
    <source>
        <strain evidence="3">MPI-CAGE-CH-0243</strain>
    </source>
</reference>
<name>A0A9P9EEH1_9PLEO</name>
<dbReference type="PANTHER" id="PTHR32251:SF23">
    <property type="entry name" value="3-OXO-5-ALPHA-STEROID 4-DEHYDROGENASE (DUF1295)"/>
    <property type="match status" value="1"/>
</dbReference>
<feature type="compositionally biased region" description="Low complexity" evidence="1">
    <location>
        <begin position="357"/>
        <end position="367"/>
    </location>
</feature>
<dbReference type="OrthoDB" id="201504at2759"/>
<dbReference type="Proteomes" id="UP000700596">
    <property type="component" value="Unassembled WGS sequence"/>
</dbReference>
<dbReference type="GO" id="GO:0016020">
    <property type="term" value="C:membrane"/>
    <property type="evidence" value="ECO:0007669"/>
    <property type="project" value="TreeGrafter"/>
</dbReference>
<organism evidence="3 4">
    <name type="scientific">Dendryphion nanum</name>
    <dbReference type="NCBI Taxonomy" id="256645"/>
    <lineage>
        <taxon>Eukaryota</taxon>
        <taxon>Fungi</taxon>
        <taxon>Dikarya</taxon>
        <taxon>Ascomycota</taxon>
        <taxon>Pezizomycotina</taxon>
        <taxon>Dothideomycetes</taxon>
        <taxon>Pleosporomycetidae</taxon>
        <taxon>Pleosporales</taxon>
        <taxon>Torulaceae</taxon>
        <taxon>Dendryphion</taxon>
    </lineage>
</organism>
<dbReference type="AlphaFoldDB" id="A0A9P9EEH1"/>
<accession>A0A9P9EEH1</accession>
<gene>
    <name evidence="3" type="ORF">B0J11DRAFT_454182</name>
</gene>
<evidence type="ECO:0000256" key="2">
    <source>
        <dbReference type="SAM" id="Phobius"/>
    </source>
</evidence>
<keyword evidence="4" id="KW-1185">Reference proteome</keyword>
<feature type="transmembrane region" description="Helical" evidence="2">
    <location>
        <begin position="90"/>
        <end position="106"/>
    </location>
</feature>
<evidence type="ECO:0000313" key="4">
    <source>
        <dbReference type="Proteomes" id="UP000700596"/>
    </source>
</evidence>
<dbReference type="PANTHER" id="PTHR32251">
    <property type="entry name" value="3-OXO-5-ALPHA-STEROID 4-DEHYDROGENASE"/>
    <property type="match status" value="1"/>
</dbReference>
<feature type="transmembrane region" description="Helical" evidence="2">
    <location>
        <begin position="60"/>
        <end position="78"/>
    </location>
</feature>
<dbReference type="Pfam" id="PF06966">
    <property type="entry name" value="DUF1295"/>
    <property type="match status" value="1"/>
</dbReference>
<evidence type="ECO:0000313" key="3">
    <source>
        <dbReference type="EMBL" id="KAH7135642.1"/>
    </source>
</evidence>
<keyword evidence="2" id="KW-0812">Transmembrane</keyword>
<dbReference type="EMBL" id="JAGMWT010000002">
    <property type="protein sequence ID" value="KAH7135642.1"/>
    <property type="molecule type" value="Genomic_DNA"/>
</dbReference>
<dbReference type="InterPro" id="IPR010721">
    <property type="entry name" value="UstE-like"/>
</dbReference>
<sequence>MLVPSLNTALPLLTTVPECAEFSKTVAPYIPQLYDLPYKILAHYNDLDALKHIYLSTNPLVTAVGFSVFLSVVVLIVSEINKNYSQVDRLWSIIPVIYNCHYSLWAHLSGIPAHRVDHVMAVSILWGARLTFNYWRKGGYSVGSEDYRWAIVKKNVGSFWMVILNIAFISLGQNLLLLAITTPTYILLLVSRITGDNIDTFDSVFSKLMLTLVVIEFFADQQQWNYHKAKTIYQESAKTPKEYNFTREQLDRGFNTSGLWAYSRHPNFAAEQAFWVSLYQWACCQTWSYLNWAFVAAISYLFLFQASTWLTELLSAGKYPEYKVYQKRVGKFLPKRDTKSMEEVKSVEEKKVEAKSVGKSTGKSSGAGSVGKGKGKKR</sequence>
<feature type="region of interest" description="Disordered" evidence="1">
    <location>
        <begin position="337"/>
        <end position="378"/>
    </location>
</feature>
<evidence type="ECO:0008006" key="5">
    <source>
        <dbReference type="Google" id="ProtNLM"/>
    </source>
</evidence>